<evidence type="ECO:0000256" key="1">
    <source>
        <dbReference type="ARBA" id="ARBA00004323"/>
    </source>
</evidence>
<dbReference type="Proteomes" id="UP000816034">
    <property type="component" value="Unassembled WGS sequence"/>
</dbReference>
<evidence type="ECO:0000256" key="7">
    <source>
        <dbReference type="ARBA" id="ARBA00023180"/>
    </source>
</evidence>
<evidence type="ECO:0000313" key="8">
    <source>
        <dbReference type="EMBL" id="KAG2388291.1"/>
    </source>
</evidence>
<keyword evidence="9" id="KW-1185">Reference proteome</keyword>
<dbReference type="EMBL" id="PYSW02000010">
    <property type="protein sequence ID" value="KAG2388291.1"/>
    <property type="molecule type" value="Genomic_DNA"/>
</dbReference>
<comment type="caution">
    <text evidence="8">The sequence shown here is derived from an EMBL/GenBank/DDBJ whole genome shotgun (WGS) entry which is preliminary data.</text>
</comment>
<evidence type="ECO:0000256" key="5">
    <source>
        <dbReference type="ARBA" id="ARBA00023034"/>
    </source>
</evidence>
<dbReference type="Pfam" id="PF01501">
    <property type="entry name" value="Glyco_transf_8"/>
    <property type="match status" value="1"/>
</dbReference>
<dbReference type="AlphaFoldDB" id="A0AA88GTU2"/>
<evidence type="ECO:0000256" key="6">
    <source>
        <dbReference type="ARBA" id="ARBA00023136"/>
    </source>
</evidence>
<evidence type="ECO:0000256" key="3">
    <source>
        <dbReference type="ARBA" id="ARBA00022968"/>
    </source>
</evidence>
<sequence>MLKTKAHVEVVSHRNDTRPAIHVAIMTENTEHSRSTPFLTHTTCPQQLQQPLQQQQHSPFVIHIHAFVNDQSSENEVRTRISRCEHDIHLHFYETKSLDVSMSTTHYSGSSASKKLKFVEFFYGTLEHVILMDTDVLPLFGFDDLFDLWSEFNKFNSSQMLGIAQEQSDFYGTKTAYNSGIMLLSIKKLMEQGNWVQKMREETLSSSPNPNADQDVIIRLLEKNSSWKYELECGWNFQFIGFVSRGFNCQTCIRIAHFNTCNARGRPEFEVYKNMTIAHNQRVCDSRKVLSQQTRKSFATLGNYCLGV</sequence>
<evidence type="ECO:0000256" key="2">
    <source>
        <dbReference type="ARBA" id="ARBA00022692"/>
    </source>
</evidence>
<dbReference type="InterPro" id="IPR029044">
    <property type="entry name" value="Nucleotide-diphossugar_trans"/>
</dbReference>
<reference evidence="8 9" key="1">
    <citation type="journal article" date="2018" name="BMC Genomics">
        <title>The genome of Naegleria lovaniensis, the basis for a comparative approach to unravel pathogenicity factors of the human pathogenic amoeba N. fowleri.</title>
        <authorList>
            <person name="Liechti N."/>
            <person name="Schurch N."/>
            <person name="Bruggmann R."/>
            <person name="Wittwer M."/>
        </authorList>
    </citation>
    <scope>NUCLEOTIDE SEQUENCE [LARGE SCALE GENOMIC DNA]</scope>
    <source>
        <strain evidence="8 9">ATCC 30569</strain>
    </source>
</reference>
<comment type="subcellular location">
    <subcellularLocation>
        <location evidence="1">Golgi apparatus membrane</location>
        <topology evidence="1">Single-pass type II membrane protein</topology>
    </subcellularLocation>
</comment>
<dbReference type="PANTHER" id="PTHR12270:SF25">
    <property type="entry name" value="GLYCOSYLTRANSFERASE-LIKE PROTEIN LARGE"/>
    <property type="match status" value="1"/>
</dbReference>
<dbReference type="InterPro" id="IPR002495">
    <property type="entry name" value="Glyco_trans_8"/>
</dbReference>
<protein>
    <submittedName>
        <fullName evidence="8">Uncharacterized protein</fullName>
    </submittedName>
</protein>
<dbReference type="GeneID" id="68092917"/>
<gene>
    <name evidence="8" type="ORF">C9374_000455</name>
</gene>
<proteinExistence type="predicted"/>
<accession>A0AA88GTU2</accession>
<dbReference type="PANTHER" id="PTHR12270">
    <property type="entry name" value="GLYCOSYLTRANSFERASE-RELATED"/>
    <property type="match status" value="1"/>
</dbReference>
<evidence type="ECO:0000256" key="4">
    <source>
        <dbReference type="ARBA" id="ARBA00022989"/>
    </source>
</evidence>
<keyword evidence="7" id="KW-0325">Glycoprotein</keyword>
<organism evidence="8 9">
    <name type="scientific">Naegleria lovaniensis</name>
    <name type="common">Amoeba</name>
    <dbReference type="NCBI Taxonomy" id="51637"/>
    <lineage>
        <taxon>Eukaryota</taxon>
        <taxon>Discoba</taxon>
        <taxon>Heterolobosea</taxon>
        <taxon>Tetramitia</taxon>
        <taxon>Eutetramitia</taxon>
        <taxon>Vahlkampfiidae</taxon>
        <taxon>Naegleria</taxon>
    </lineage>
</organism>
<dbReference type="SUPFAM" id="SSF53448">
    <property type="entry name" value="Nucleotide-diphospho-sugar transferases"/>
    <property type="match status" value="1"/>
</dbReference>
<dbReference type="GO" id="GO:0042285">
    <property type="term" value="F:xylosyltransferase activity"/>
    <property type="evidence" value="ECO:0007669"/>
    <property type="project" value="TreeGrafter"/>
</dbReference>
<dbReference type="RefSeq" id="XP_044552283.1">
    <property type="nucleotide sequence ID" value="XM_044694201.1"/>
</dbReference>
<dbReference type="GO" id="GO:0035269">
    <property type="term" value="P:protein O-linked glycosylation via mannose"/>
    <property type="evidence" value="ECO:0007669"/>
    <property type="project" value="TreeGrafter"/>
</dbReference>
<evidence type="ECO:0000313" key="9">
    <source>
        <dbReference type="Proteomes" id="UP000816034"/>
    </source>
</evidence>
<name>A0AA88GTU2_NAELO</name>
<dbReference type="GO" id="GO:0015020">
    <property type="term" value="F:glucuronosyltransferase activity"/>
    <property type="evidence" value="ECO:0007669"/>
    <property type="project" value="TreeGrafter"/>
</dbReference>
<keyword evidence="3" id="KW-0735">Signal-anchor</keyword>
<dbReference type="Gene3D" id="3.90.550.10">
    <property type="entry name" value="Spore Coat Polysaccharide Biosynthesis Protein SpsA, Chain A"/>
    <property type="match status" value="1"/>
</dbReference>
<keyword evidence="6" id="KW-0472">Membrane</keyword>
<keyword evidence="5" id="KW-0333">Golgi apparatus</keyword>
<keyword evidence="2" id="KW-0812">Transmembrane</keyword>
<dbReference type="GO" id="GO:0000139">
    <property type="term" value="C:Golgi membrane"/>
    <property type="evidence" value="ECO:0007669"/>
    <property type="project" value="UniProtKB-SubCell"/>
</dbReference>
<dbReference type="InterPro" id="IPR051292">
    <property type="entry name" value="Xyl/GlcA_transferase"/>
</dbReference>
<keyword evidence="4" id="KW-1133">Transmembrane helix</keyword>